<proteinExistence type="predicted"/>
<feature type="transmembrane region" description="Helical" evidence="1">
    <location>
        <begin position="277"/>
        <end position="299"/>
    </location>
</feature>
<comment type="caution">
    <text evidence="2">The sequence shown here is derived from an EMBL/GenBank/DDBJ whole genome shotgun (WGS) entry which is preliminary data.</text>
</comment>
<feature type="transmembrane region" description="Helical" evidence="1">
    <location>
        <begin position="143"/>
        <end position="163"/>
    </location>
</feature>
<keyword evidence="1" id="KW-0812">Transmembrane</keyword>
<dbReference type="Proteomes" id="UP000023152">
    <property type="component" value="Unassembled WGS sequence"/>
</dbReference>
<feature type="transmembrane region" description="Helical" evidence="1">
    <location>
        <begin position="59"/>
        <end position="75"/>
    </location>
</feature>
<evidence type="ECO:0000313" key="2">
    <source>
        <dbReference type="EMBL" id="ETO17715.1"/>
    </source>
</evidence>
<accession>X6MXA4</accession>
<evidence type="ECO:0000313" key="3">
    <source>
        <dbReference type="Proteomes" id="UP000023152"/>
    </source>
</evidence>
<feature type="transmembrane region" description="Helical" evidence="1">
    <location>
        <begin position="109"/>
        <end position="131"/>
    </location>
</feature>
<keyword evidence="3" id="KW-1185">Reference proteome</keyword>
<keyword evidence="1" id="KW-1133">Transmembrane helix</keyword>
<evidence type="ECO:0000256" key="1">
    <source>
        <dbReference type="SAM" id="Phobius"/>
    </source>
</evidence>
<reference evidence="2 3" key="1">
    <citation type="journal article" date="2013" name="Curr. Biol.">
        <title>The Genome of the Foraminiferan Reticulomyxa filosa.</title>
        <authorList>
            <person name="Glockner G."/>
            <person name="Hulsmann N."/>
            <person name="Schleicher M."/>
            <person name="Noegel A.A."/>
            <person name="Eichinger L."/>
            <person name="Gallinger C."/>
            <person name="Pawlowski J."/>
            <person name="Sierra R."/>
            <person name="Euteneuer U."/>
            <person name="Pillet L."/>
            <person name="Moustafa A."/>
            <person name="Platzer M."/>
            <person name="Groth M."/>
            <person name="Szafranski K."/>
            <person name="Schliwa M."/>
        </authorList>
    </citation>
    <scope>NUCLEOTIDE SEQUENCE [LARGE SCALE GENOMIC DNA]</scope>
</reference>
<dbReference type="EMBL" id="ASPP01016135">
    <property type="protein sequence ID" value="ETO17715.1"/>
    <property type="molecule type" value="Genomic_DNA"/>
</dbReference>
<keyword evidence="1" id="KW-0472">Membrane</keyword>
<protein>
    <submittedName>
        <fullName evidence="2">Uncharacterized protein</fullName>
    </submittedName>
</protein>
<dbReference type="AlphaFoldDB" id="X6MXA4"/>
<feature type="non-terminal residue" evidence="2">
    <location>
        <position position="1"/>
    </location>
</feature>
<name>X6MXA4_RETFI</name>
<feature type="non-terminal residue" evidence="2">
    <location>
        <position position="329"/>
    </location>
</feature>
<organism evidence="2 3">
    <name type="scientific">Reticulomyxa filosa</name>
    <dbReference type="NCBI Taxonomy" id="46433"/>
    <lineage>
        <taxon>Eukaryota</taxon>
        <taxon>Sar</taxon>
        <taxon>Rhizaria</taxon>
        <taxon>Retaria</taxon>
        <taxon>Foraminifera</taxon>
        <taxon>Monothalamids</taxon>
        <taxon>Reticulomyxidae</taxon>
        <taxon>Reticulomyxa</taxon>
    </lineage>
</organism>
<feature type="transmembrane region" description="Helical" evidence="1">
    <location>
        <begin position="175"/>
        <end position="198"/>
    </location>
</feature>
<gene>
    <name evidence="2" type="ORF">RFI_19601</name>
</gene>
<sequence length="329" mass="38222">ESLDYVNNTTQMESISSIHNTFLLYYFFSSRMKCQAVSKLTNKLLQVNSFQMKNLKNSALLHYFGCLVACFYFWGGEKKKELKMPIFTAINVRKYLPEDYAVSFQDKKYVWLVFGKFVVISIAPCVWDLVLTFLYHHGYSRMALHYLLGLNKVLVFTIFGAMLAHQLLQIKYKPVLLIVSVNTFVLCFGVVSTLAYFYHACEGSTADENAKQDNMFLPSEWSYIGNSDIWTLLLGKTRPIYDANENSNIFGAKCAIVSNHRKFCTYFNCDKFDIFHIFSYIFLLPMVMFVSFLQALLYLRCCNPHYSKMELFSNKRYKLGKNVGYQPPD</sequence>